<dbReference type="GO" id="GO:0016705">
    <property type="term" value="F:oxidoreductase activity, acting on paired donors, with incorporation or reduction of molecular oxygen"/>
    <property type="evidence" value="ECO:0007669"/>
    <property type="project" value="UniProtKB-ARBA"/>
</dbReference>
<dbReference type="RefSeq" id="WP_285740227.1">
    <property type="nucleotide sequence ID" value="NZ_BSSA01000037.1"/>
</dbReference>
<sequence>MTTSERSPAVQRPAVKESAKPRRAPADKIGRQDWSSWPHYDAAASGFRGYWYPVTWSSHVTGDPKPFTLCGEKITLIRDNGKAYALHDRCPHRGVPLSEGNQQFPGTVSCPYHGWTFDLPTGKLSAVITDGPGCRLTGKLGVRTYAVEERLGMVWVYVPVAEEDPYPIDEQLPEELVSNAFVMGGRIEPRSGNWRFACENGFDEGHAKYLHRTALWRLFKPMPTWNVTRIVPEGRWIYRVQDEVYWEADFPGVGRWSNKRWWRKQPPAETFNLGNTGKADSVDPVIEAQGFPGFASLSMPGVLRIAYPKFIHYEFYVPADADNHRYVGVMVNFKQGWDAVGFYAKYLGAVRWLFHGQFSGQDAWMVDVTDAPPEKLYRPDVSLTSWRNLSEEEYGRKLAAAGVPAPAPAPAADLTEEEA</sequence>
<dbReference type="GO" id="GO:0051537">
    <property type="term" value="F:2 iron, 2 sulfur cluster binding"/>
    <property type="evidence" value="ECO:0007669"/>
    <property type="project" value="UniProtKB-KW"/>
</dbReference>
<feature type="region of interest" description="Disordered" evidence="6">
    <location>
        <begin position="1"/>
        <end position="31"/>
    </location>
</feature>
<evidence type="ECO:0000313" key="9">
    <source>
        <dbReference type="Proteomes" id="UP001165041"/>
    </source>
</evidence>
<feature type="domain" description="Rieske" evidence="7">
    <location>
        <begin position="51"/>
        <end position="156"/>
    </location>
</feature>
<proteinExistence type="predicted"/>
<dbReference type="InterPro" id="IPR017941">
    <property type="entry name" value="Rieske_2Fe-2S"/>
</dbReference>
<keyword evidence="1" id="KW-0001">2Fe-2S</keyword>
<keyword evidence="3" id="KW-0560">Oxidoreductase</keyword>
<accession>A0A9W6V5V0</accession>
<evidence type="ECO:0000256" key="1">
    <source>
        <dbReference type="ARBA" id="ARBA00022714"/>
    </source>
</evidence>
<dbReference type="EMBL" id="BSSA01000037">
    <property type="protein sequence ID" value="GLW74658.1"/>
    <property type="molecule type" value="Genomic_DNA"/>
</dbReference>
<keyword evidence="5" id="KW-0411">Iron-sulfur</keyword>
<feature type="region of interest" description="Disordered" evidence="6">
    <location>
        <begin position="400"/>
        <end position="419"/>
    </location>
</feature>
<dbReference type="GO" id="GO:0046872">
    <property type="term" value="F:metal ion binding"/>
    <property type="evidence" value="ECO:0007669"/>
    <property type="project" value="UniProtKB-KW"/>
</dbReference>
<evidence type="ECO:0000256" key="2">
    <source>
        <dbReference type="ARBA" id="ARBA00022723"/>
    </source>
</evidence>
<evidence type="ECO:0000313" key="8">
    <source>
        <dbReference type="EMBL" id="GLW74658.1"/>
    </source>
</evidence>
<dbReference type="PROSITE" id="PS51296">
    <property type="entry name" value="RIESKE"/>
    <property type="match status" value="1"/>
</dbReference>
<dbReference type="PANTHER" id="PTHR21266">
    <property type="entry name" value="IRON-SULFUR DOMAIN CONTAINING PROTEIN"/>
    <property type="match status" value="1"/>
</dbReference>
<evidence type="ECO:0000256" key="6">
    <source>
        <dbReference type="SAM" id="MobiDB-lite"/>
    </source>
</evidence>
<feature type="compositionally biased region" description="Basic and acidic residues" evidence="6">
    <location>
        <begin position="14"/>
        <end position="31"/>
    </location>
</feature>
<dbReference type="SUPFAM" id="SSF55961">
    <property type="entry name" value="Bet v1-like"/>
    <property type="match status" value="1"/>
</dbReference>
<evidence type="ECO:0000259" key="7">
    <source>
        <dbReference type="PROSITE" id="PS51296"/>
    </source>
</evidence>
<evidence type="ECO:0000256" key="4">
    <source>
        <dbReference type="ARBA" id="ARBA00023004"/>
    </source>
</evidence>
<dbReference type="InterPro" id="IPR021028">
    <property type="entry name" value="Homotrim_ring_OHase_catalytic"/>
</dbReference>
<dbReference type="Gene3D" id="2.20.25.10">
    <property type="match status" value="1"/>
</dbReference>
<comment type="caution">
    <text evidence="8">The sequence shown here is derived from an EMBL/GenBank/DDBJ whole genome shotgun (WGS) entry which is preliminary data.</text>
</comment>
<dbReference type="Pfam" id="PF00355">
    <property type="entry name" value="Rieske"/>
    <property type="match status" value="1"/>
</dbReference>
<organism evidence="8 9">
    <name type="scientific">Kitasatospora phosalacinea</name>
    <dbReference type="NCBI Taxonomy" id="2065"/>
    <lineage>
        <taxon>Bacteria</taxon>
        <taxon>Bacillati</taxon>
        <taxon>Actinomycetota</taxon>
        <taxon>Actinomycetes</taxon>
        <taxon>Kitasatosporales</taxon>
        <taxon>Streptomycetaceae</taxon>
        <taxon>Kitasatospora</taxon>
    </lineage>
</organism>
<dbReference type="Proteomes" id="UP001165041">
    <property type="component" value="Unassembled WGS sequence"/>
</dbReference>
<evidence type="ECO:0000256" key="3">
    <source>
        <dbReference type="ARBA" id="ARBA00023002"/>
    </source>
</evidence>
<dbReference type="AlphaFoldDB" id="A0A9W6V5V0"/>
<dbReference type="Pfam" id="PF11723">
    <property type="entry name" value="Aromatic_hydrox"/>
    <property type="match status" value="1"/>
</dbReference>
<keyword evidence="2" id="KW-0479">Metal-binding</keyword>
<reference evidence="8" key="1">
    <citation type="submission" date="2023-02" db="EMBL/GenBank/DDBJ databases">
        <title>Kitasatospora phosalacinea NBRC 14627.</title>
        <authorList>
            <person name="Ichikawa N."/>
            <person name="Sato H."/>
            <person name="Tonouchi N."/>
        </authorList>
    </citation>
    <scope>NUCLEOTIDE SEQUENCE</scope>
    <source>
        <strain evidence="8">NBRC 14627</strain>
    </source>
</reference>
<dbReference type="SUPFAM" id="SSF50022">
    <property type="entry name" value="ISP domain"/>
    <property type="match status" value="1"/>
</dbReference>
<gene>
    <name evidence="8" type="ORF">Kpho02_69560</name>
</gene>
<keyword evidence="4" id="KW-0408">Iron</keyword>
<dbReference type="Gene3D" id="2.20.25.680">
    <property type="match status" value="1"/>
</dbReference>
<dbReference type="InterPro" id="IPR036922">
    <property type="entry name" value="Rieske_2Fe-2S_sf"/>
</dbReference>
<evidence type="ECO:0000256" key="5">
    <source>
        <dbReference type="ARBA" id="ARBA00023014"/>
    </source>
</evidence>
<name>A0A9W6V5V0_9ACTN</name>
<dbReference type="PANTHER" id="PTHR21266:SF60">
    <property type="entry name" value="3-KETOSTEROID-9-ALPHA-MONOOXYGENASE, OXYGENASE COMPONENT"/>
    <property type="match status" value="1"/>
</dbReference>
<protein>
    <recommendedName>
        <fullName evidence="7">Rieske domain-containing protein</fullName>
    </recommendedName>
</protein>
<dbReference type="GO" id="GO:0004497">
    <property type="term" value="F:monooxygenase activity"/>
    <property type="evidence" value="ECO:0007669"/>
    <property type="project" value="UniProtKB-ARBA"/>
</dbReference>
<dbReference type="InterPro" id="IPR050584">
    <property type="entry name" value="Cholesterol_7-desaturase"/>
</dbReference>
<dbReference type="Gene3D" id="3.90.380.10">
    <property type="entry name" value="Naphthalene 1,2-dioxygenase Alpha Subunit, Chain A, domain 1"/>
    <property type="match status" value="1"/>
</dbReference>